<comment type="caution">
    <text evidence="1">The sequence shown here is derived from an EMBL/GenBank/DDBJ whole genome shotgun (WGS) entry which is preliminary data.</text>
</comment>
<dbReference type="EMBL" id="CAJVQB010054951">
    <property type="protein sequence ID" value="CAG8837045.1"/>
    <property type="molecule type" value="Genomic_DNA"/>
</dbReference>
<evidence type="ECO:0000313" key="2">
    <source>
        <dbReference type="Proteomes" id="UP000789901"/>
    </source>
</evidence>
<sequence length="41" mass="4446">PNLEPVFSSKKSRSFAIDPDLENAKESYGLSKGKIVVSGHL</sequence>
<accession>A0ABN7WPH6</accession>
<protein>
    <submittedName>
        <fullName evidence="1">2252_t:CDS:1</fullName>
    </submittedName>
</protein>
<feature type="non-terminal residue" evidence="1">
    <location>
        <position position="1"/>
    </location>
</feature>
<evidence type="ECO:0000313" key="1">
    <source>
        <dbReference type="EMBL" id="CAG8837045.1"/>
    </source>
</evidence>
<proteinExistence type="predicted"/>
<reference evidence="1 2" key="1">
    <citation type="submission" date="2021-06" db="EMBL/GenBank/DDBJ databases">
        <authorList>
            <person name="Kallberg Y."/>
            <person name="Tangrot J."/>
            <person name="Rosling A."/>
        </authorList>
    </citation>
    <scope>NUCLEOTIDE SEQUENCE [LARGE SCALE GENOMIC DNA]</scope>
    <source>
        <strain evidence="1 2">120-4 pot B 10/14</strain>
    </source>
</reference>
<feature type="non-terminal residue" evidence="1">
    <location>
        <position position="41"/>
    </location>
</feature>
<dbReference type="Proteomes" id="UP000789901">
    <property type="component" value="Unassembled WGS sequence"/>
</dbReference>
<keyword evidence="2" id="KW-1185">Reference proteome</keyword>
<name>A0ABN7WPH6_GIGMA</name>
<gene>
    <name evidence="1" type="ORF">GMARGA_LOCUS33327</name>
</gene>
<organism evidence="1 2">
    <name type="scientific">Gigaspora margarita</name>
    <dbReference type="NCBI Taxonomy" id="4874"/>
    <lineage>
        <taxon>Eukaryota</taxon>
        <taxon>Fungi</taxon>
        <taxon>Fungi incertae sedis</taxon>
        <taxon>Mucoromycota</taxon>
        <taxon>Glomeromycotina</taxon>
        <taxon>Glomeromycetes</taxon>
        <taxon>Diversisporales</taxon>
        <taxon>Gigasporaceae</taxon>
        <taxon>Gigaspora</taxon>
    </lineage>
</organism>